<proteinExistence type="predicted"/>
<evidence type="ECO:0000259" key="3">
    <source>
        <dbReference type="Pfam" id="PF01467"/>
    </source>
</evidence>
<feature type="signal peptide" evidence="2">
    <location>
        <begin position="1"/>
        <end position="37"/>
    </location>
</feature>
<dbReference type="InterPro" id="IPR004821">
    <property type="entry name" value="Cyt_trans-like"/>
</dbReference>
<dbReference type="NCBIfam" id="TIGR00125">
    <property type="entry name" value="cyt_tran_rel"/>
    <property type="match status" value="1"/>
</dbReference>
<gene>
    <name evidence="4" type="ORF">ACHAWU_009688</name>
</gene>
<keyword evidence="5" id="KW-1185">Reference proteome</keyword>
<dbReference type="SUPFAM" id="SSF52374">
    <property type="entry name" value="Nucleotidylyl transferase"/>
    <property type="match status" value="1"/>
</dbReference>
<dbReference type="Proteomes" id="UP001530293">
    <property type="component" value="Unassembled WGS sequence"/>
</dbReference>
<evidence type="ECO:0000256" key="1">
    <source>
        <dbReference type="SAM" id="MobiDB-lite"/>
    </source>
</evidence>
<organism evidence="4 5">
    <name type="scientific">Discostella pseudostelligera</name>
    <dbReference type="NCBI Taxonomy" id="259834"/>
    <lineage>
        <taxon>Eukaryota</taxon>
        <taxon>Sar</taxon>
        <taxon>Stramenopiles</taxon>
        <taxon>Ochrophyta</taxon>
        <taxon>Bacillariophyta</taxon>
        <taxon>Coscinodiscophyceae</taxon>
        <taxon>Thalassiosirophycidae</taxon>
        <taxon>Stephanodiscales</taxon>
        <taxon>Stephanodiscaceae</taxon>
        <taxon>Discostella</taxon>
    </lineage>
</organism>
<evidence type="ECO:0000256" key="2">
    <source>
        <dbReference type="SAM" id="SignalP"/>
    </source>
</evidence>
<dbReference type="PANTHER" id="PTHR10695:SF46">
    <property type="entry name" value="BIFUNCTIONAL COENZYME A SYNTHASE-RELATED"/>
    <property type="match status" value="1"/>
</dbReference>
<evidence type="ECO:0000313" key="5">
    <source>
        <dbReference type="Proteomes" id="UP001530293"/>
    </source>
</evidence>
<dbReference type="InterPro" id="IPR014729">
    <property type="entry name" value="Rossmann-like_a/b/a_fold"/>
</dbReference>
<comment type="caution">
    <text evidence="4">The sequence shown here is derived from an EMBL/GenBank/DDBJ whole genome shotgun (WGS) entry which is preliminary data.</text>
</comment>
<dbReference type="EMBL" id="JALLBG020000092">
    <property type="protein sequence ID" value="KAL3765720.1"/>
    <property type="molecule type" value="Genomic_DNA"/>
</dbReference>
<keyword evidence="2" id="KW-0732">Signal</keyword>
<feature type="region of interest" description="Disordered" evidence="1">
    <location>
        <begin position="89"/>
        <end position="114"/>
    </location>
</feature>
<dbReference type="Gene3D" id="3.40.50.620">
    <property type="entry name" value="HUPs"/>
    <property type="match status" value="1"/>
</dbReference>
<dbReference type="Pfam" id="PF01467">
    <property type="entry name" value="CTP_transf_like"/>
    <property type="match status" value="1"/>
</dbReference>
<dbReference type="AlphaFoldDB" id="A0ABD3MZ31"/>
<sequence>MAPNHPSYRNHQHHRCSAVAMLSTVFIIASAASPSLALSVVHPRRSNHHHHARTRPSSLQWHPSASTLHKLSLAPHGYNSSRVMQIMSMSSSQNDEASSSPASATASRVPNRKRHKHTLAILTMPHSASARIANEAILETAISVTSEKLSVVLRTNTGGSTSKTGEADSNEMVSLTQLRRYAGEVYSMAWDAAFGLDERENAKANNDAAGGSTITTGGKLLDLIVYPQNLPNTPPEGWIELRPDLSCICSHDSITGWITSDLNAGGSGRAYATQEGQGLGGLREHVLAVNAERQIKGLKPLEALHVDDWPDGAEVTDDPNVVFLEDEDAFDEIRLRSNDDTSNNNGSISSRDSSSSRSGDTNGLIGPGGTSIPPSSLYSSVCVGGTFDGMHYGHRKLLTLAISSVQPMNGRLLIGVTRDEMLTKKAFAECIPPLEERIAGVLDFIGNLAPGMKNRIRCVPINDEYGPPGQPMANDFDALVLSHETLPTGRKLNNYREKVLGLAPLKLLCTQRTEPHGMSSTALRRMRTSIK</sequence>
<dbReference type="PANTHER" id="PTHR10695">
    <property type="entry name" value="DEPHOSPHO-COA KINASE-RELATED"/>
    <property type="match status" value="1"/>
</dbReference>
<protein>
    <recommendedName>
        <fullName evidence="3">Cytidyltransferase-like domain-containing protein</fullName>
    </recommendedName>
</protein>
<accession>A0ABD3MZ31</accession>
<reference evidence="4 5" key="1">
    <citation type="submission" date="2024-10" db="EMBL/GenBank/DDBJ databases">
        <title>Updated reference genomes for cyclostephanoid diatoms.</title>
        <authorList>
            <person name="Roberts W.R."/>
            <person name="Alverson A.J."/>
        </authorList>
    </citation>
    <scope>NUCLEOTIDE SEQUENCE [LARGE SCALE GENOMIC DNA]</scope>
    <source>
        <strain evidence="4 5">AJA232-27</strain>
    </source>
</reference>
<name>A0ABD3MZ31_9STRA</name>
<feature type="region of interest" description="Disordered" evidence="1">
    <location>
        <begin position="334"/>
        <end position="371"/>
    </location>
</feature>
<evidence type="ECO:0000313" key="4">
    <source>
        <dbReference type="EMBL" id="KAL3765720.1"/>
    </source>
</evidence>
<feature type="compositionally biased region" description="Low complexity" evidence="1">
    <location>
        <begin position="97"/>
        <end position="107"/>
    </location>
</feature>
<feature type="domain" description="Cytidyltransferase-like" evidence="3">
    <location>
        <begin position="383"/>
        <end position="524"/>
    </location>
</feature>
<feature type="chain" id="PRO_5044794440" description="Cytidyltransferase-like domain-containing protein" evidence="2">
    <location>
        <begin position="38"/>
        <end position="531"/>
    </location>
</feature>
<feature type="compositionally biased region" description="Low complexity" evidence="1">
    <location>
        <begin position="342"/>
        <end position="360"/>
    </location>
</feature>